<reference evidence="1" key="1">
    <citation type="submission" date="2015-12" db="EMBL/GenBank/DDBJ databases">
        <title>Gene expression during late stages of embryo sac development: a critical building block for successful pollen-pistil interactions.</title>
        <authorList>
            <person name="Liu Y."/>
            <person name="Joly V."/>
            <person name="Sabar M."/>
            <person name="Matton D.P."/>
        </authorList>
    </citation>
    <scope>NUCLEOTIDE SEQUENCE</scope>
</reference>
<evidence type="ECO:0000313" key="1">
    <source>
        <dbReference type="EMBL" id="JAP35661.1"/>
    </source>
</evidence>
<feature type="non-terminal residue" evidence="1">
    <location>
        <position position="77"/>
    </location>
</feature>
<organism evidence="1">
    <name type="scientific">Solanum chacoense</name>
    <name type="common">Chaco potato</name>
    <dbReference type="NCBI Taxonomy" id="4108"/>
    <lineage>
        <taxon>Eukaryota</taxon>
        <taxon>Viridiplantae</taxon>
        <taxon>Streptophyta</taxon>
        <taxon>Embryophyta</taxon>
        <taxon>Tracheophyta</taxon>
        <taxon>Spermatophyta</taxon>
        <taxon>Magnoliopsida</taxon>
        <taxon>eudicotyledons</taxon>
        <taxon>Gunneridae</taxon>
        <taxon>Pentapetalae</taxon>
        <taxon>asterids</taxon>
        <taxon>lamiids</taxon>
        <taxon>Solanales</taxon>
        <taxon>Solanaceae</taxon>
        <taxon>Solanoideae</taxon>
        <taxon>Solaneae</taxon>
        <taxon>Solanum</taxon>
    </lineage>
</organism>
<dbReference type="AlphaFoldDB" id="A0A0V0ISU3"/>
<proteinExistence type="predicted"/>
<sequence length="77" mass="8650">MDSETVTIVPICPILGGQSYLVPVAGGRWQVSREISQGARKLAWTPVIKKRKKQLTLCKKNNIVLVKMVRFCCVMFS</sequence>
<dbReference type="EMBL" id="GEDG01002735">
    <property type="protein sequence ID" value="JAP35661.1"/>
    <property type="molecule type" value="Transcribed_RNA"/>
</dbReference>
<name>A0A0V0ISU3_SOLCH</name>
<accession>A0A0V0ISU3</accession>
<protein>
    <submittedName>
        <fullName evidence="1">Putative ovule protein</fullName>
    </submittedName>
</protein>